<sequence length="354" mass="39440">MDSLLLLCRVDAFLVRGSGMFVHSVRGCVRDLFVAYAPTSDYDGEDVGGFYLELEKFYKEDHTFYKFHNEIDHFIFNRKYCLTDVSVCLFDEEYNRFVHHLHDSAKGAESLKTYLSELWERQMASRDDNENLEIARGAVGDPIRIGLSKDGDESFFARVNILKDKVAELALLDEQAADAHKKAAADNRTLNVAADMLKEIEDRQRAMLASNEHCYSEATHPVLSLRRLIAAIDARLKSKDARAEEKTDLENLARELRVFLTGLPDHGSYLLTHHSATGSPPELRVNFTTNNTTAESSSGISGSTVPTNETSSAFTTSSYPSQSLSVPTAHNMKAKAEQNSEPSKSSRSSSTTPI</sequence>
<name>A0A3P7ZH56_HELPZ</name>
<keyword evidence="3" id="KW-1185">Reference proteome</keyword>
<protein>
    <submittedName>
        <fullName evidence="4">Cilia- and flagella-associated protein 157</fullName>
    </submittedName>
</protein>
<accession>A0A3P7ZH56</accession>
<reference evidence="4" key="2">
    <citation type="submission" date="2019-09" db="UniProtKB">
        <authorList>
            <consortium name="WormBaseParasite"/>
        </authorList>
    </citation>
    <scope>IDENTIFICATION</scope>
</reference>
<evidence type="ECO:0000256" key="1">
    <source>
        <dbReference type="SAM" id="MobiDB-lite"/>
    </source>
</evidence>
<dbReference type="AlphaFoldDB" id="A0A3P7ZH56"/>
<proteinExistence type="predicted"/>
<feature type="compositionally biased region" description="Low complexity" evidence="1">
    <location>
        <begin position="340"/>
        <end position="354"/>
    </location>
</feature>
<reference evidence="2 3" key="1">
    <citation type="submission" date="2018-11" db="EMBL/GenBank/DDBJ databases">
        <authorList>
            <consortium name="Pathogen Informatics"/>
        </authorList>
    </citation>
    <scope>NUCLEOTIDE SEQUENCE [LARGE SCALE GENOMIC DNA]</scope>
</reference>
<evidence type="ECO:0000313" key="4">
    <source>
        <dbReference type="WBParaSite" id="HPBE_0001428601-mRNA-1"/>
    </source>
</evidence>
<feature type="region of interest" description="Disordered" evidence="1">
    <location>
        <begin position="274"/>
        <end position="354"/>
    </location>
</feature>
<dbReference type="EMBL" id="UZAH01028289">
    <property type="protein sequence ID" value="VDO99120.1"/>
    <property type="molecule type" value="Genomic_DNA"/>
</dbReference>
<evidence type="ECO:0000313" key="2">
    <source>
        <dbReference type="EMBL" id="VDO99120.1"/>
    </source>
</evidence>
<evidence type="ECO:0000313" key="3">
    <source>
        <dbReference type="Proteomes" id="UP000050761"/>
    </source>
</evidence>
<organism evidence="2">
    <name type="scientific">Heligmosomoides polygyrus</name>
    <name type="common">Parasitic roundworm</name>
    <dbReference type="NCBI Taxonomy" id="6339"/>
    <lineage>
        <taxon>Eukaryota</taxon>
        <taxon>Metazoa</taxon>
        <taxon>Ecdysozoa</taxon>
        <taxon>Nematoda</taxon>
        <taxon>Chromadorea</taxon>
        <taxon>Rhabditida</taxon>
        <taxon>Rhabditina</taxon>
        <taxon>Rhabditomorpha</taxon>
        <taxon>Strongyloidea</taxon>
        <taxon>Heligmosomidae</taxon>
        <taxon>Heligmosomoides</taxon>
    </lineage>
</organism>
<dbReference type="WBParaSite" id="HPBE_0001428601-mRNA-1">
    <property type="protein sequence ID" value="HPBE_0001428601-mRNA-1"/>
    <property type="gene ID" value="HPBE_0001428601"/>
</dbReference>
<feature type="compositionally biased region" description="Polar residues" evidence="1">
    <location>
        <begin position="286"/>
        <end position="328"/>
    </location>
</feature>
<dbReference type="OrthoDB" id="5808628at2759"/>
<gene>
    <name evidence="2" type="ORF">HPBE_LOCUS14287</name>
</gene>
<dbReference type="Proteomes" id="UP000050761">
    <property type="component" value="Unassembled WGS sequence"/>
</dbReference>